<sequence>MSYNYSLKIFTVRCKHTPVCTSMCSSITILLDLRSGKVHIIGINHLKFQQLTVLFFIVRRRISEFLFLISLLIGCHQSNNFNHHSMLSTDL</sequence>
<name>A0A059B2G1_EUCGR</name>
<evidence type="ECO:0000313" key="1">
    <source>
        <dbReference type="EMBL" id="KCW60313.1"/>
    </source>
</evidence>
<reference evidence="1" key="1">
    <citation type="submission" date="2013-07" db="EMBL/GenBank/DDBJ databases">
        <title>The genome of Eucalyptus grandis.</title>
        <authorList>
            <person name="Schmutz J."/>
            <person name="Hayes R."/>
            <person name="Myburg A."/>
            <person name="Tuskan G."/>
            <person name="Grattapaglia D."/>
            <person name="Rokhsar D.S."/>
        </authorList>
    </citation>
    <scope>NUCLEOTIDE SEQUENCE</scope>
    <source>
        <tissue evidence="1">Leaf extractions</tissue>
    </source>
</reference>
<gene>
    <name evidence="1" type="ORF">EUGRSUZ_H03026</name>
</gene>
<organism evidence="1">
    <name type="scientific">Eucalyptus grandis</name>
    <name type="common">Flooded gum</name>
    <dbReference type="NCBI Taxonomy" id="71139"/>
    <lineage>
        <taxon>Eukaryota</taxon>
        <taxon>Viridiplantae</taxon>
        <taxon>Streptophyta</taxon>
        <taxon>Embryophyta</taxon>
        <taxon>Tracheophyta</taxon>
        <taxon>Spermatophyta</taxon>
        <taxon>Magnoliopsida</taxon>
        <taxon>eudicotyledons</taxon>
        <taxon>Gunneridae</taxon>
        <taxon>Pentapetalae</taxon>
        <taxon>rosids</taxon>
        <taxon>malvids</taxon>
        <taxon>Myrtales</taxon>
        <taxon>Myrtaceae</taxon>
        <taxon>Myrtoideae</taxon>
        <taxon>Eucalypteae</taxon>
        <taxon>Eucalyptus</taxon>
    </lineage>
</organism>
<dbReference type="InParanoid" id="A0A059B2G1"/>
<proteinExistence type="predicted"/>
<protein>
    <submittedName>
        <fullName evidence="1">Uncharacterized protein</fullName>
    </submittedName>
</protein>
<dbReference type="AlphaFoldDB" id="A0A059B2G1"/>
<accession>A0A059B2G1</accession>
<dbReference type="Gramene" id="KCW60313">
    <property type="protein sequence ID" value="KCW60313"/>
    <property type="gene ID" value="EUGRSUZ_H03026"/>
</dbReference>
<dbReference type="EMBL" id="KK198760">
    <property type="protein sequence ID" value="KCW60313.1"/>
    <property type="molecule type" value="Genomic_DNA"/>
</dbReference>